<feature type="region of interest" description="Disordered" evidence="2">
    <location>
        <begin position="248"/>
        <end position="284"/>
    </location>
</feature>
<comment type="caution">
    <text evidence="3">The sequence shown here is derived from an EMBL/GenBank/DDBJ whole genome shotgun (WGS) entry which is preliminary data.</text>
</comment>
<name>A0ABP0RDI0_9DINO</name>
<gene>
    <name evidence="3" type="ORF">SCF082_LOCUS46216</name>
</gene>
<dbReference type="InterPro" id="IPR039740">
    <property type="entry name" value="CNOT10"/>
</dbReference>
<feature type="compositionally biased region" description="Polar residues" evidence="2">
    <location>
        <begin position="128"/>
        <end position="137"/>
    </location>
</feature>
<dbReference type="PANTHER" id="PTHR12979:SF5">
    <property type="entry name" value="CCR4-NOT TRANSCRIPTION COMPLEX SUBUNIT 10"/>
    <property type="match status" value="1"/>
</dbReference>
<sequence length="785" mass="84712">MRQQNADVAQEAFEHWRNERYGDCVLSLKKIEANLAASDEAGSGGPDEKSKGDALELLKVEHNLALAEFADSARKDTGNLGEQFAKILTRLDEEIKRSAQASASSGEQGGSERDSSSTNGKEAAAASTGKSGDSGNDGSVAVEGTGPGGKSRYQPDSSFALYNTGVVYVYTRKWRSALTVLEDLFRYIDAVDENLALSICFLLLDVYTLVARGSGYGDGGLLLGHIVEKAQSVIDYLEKPHYFNGHQDWSKKGSDNTTSSDNAAVGDGAASKSQKGSESGPRSISETMMRDIAHRMSNFKIKLLLIQASISSAKAGTVSAELDAQLELAKTRESAKAEDKGAGPKDEDWQGLRLGRTRAAARNATLEASMLTCLKANVDYLRGSFDACRKLLQNAATQGLHPSLLLNNLGCIHHMLGKHNCAARYFVRALDMANEGGGTKQEKEGAEDGGSAKVEPEIAFNLGVQLLKCAKPVLAYDSFMKAAPAGYHRPRLWLHIAECVVMAHAQEAETGQDSLVTEVTGDGAARRILVQTNPISVVDPARATAAAASPKAKLGLDVGLRATGHALYLLRKAESDSVLGHAAMEMNSTGSGIMGSSNSSKPGDAAVIESDADQFRQQALSMKLTALLCRSYLALWMRDWPVAYESSHQVIRDVTAPRTKRLSNADDLLSIAHAYCIEAALRLSVDRPPKSEILDQIVQAVEFDLNAKATTSLQGTSSELKHRSAVSTNLALVRITQNNFPEAERLLLRALDINPFSSHAIRLLIYLYLRRGDQDRARRLLKTMR</sequence>
<organism evidence="3 4">
    <name type="scientific">Durusdinium trenchii</name>
    <dbReference type="NCBI Taxonomy" id="1381693"/>
    <lineage>
        <taxon>Eukaryota</taxon>
        <taxon>Sar</taxon>
        <taxon>Alveolata</taxon>
        <taxon>Dinophyceae</taxon>
        <taxon>Suessiales</taxon>
        <taxon>Symbiodiniaceae</taxon>
        <taxon>Durusdinium</taxon>
    </lineage>
</organism>
<dbReference type="InterPro" id="IPR019734">
    <property type="entry name" value="TPR_rpt"/>
</dbReference>
<evidence type="ECO:0000256" key="1">
    <source>
        <dbReference type="ARBA" id="ARBA00010080"/>
    </source>
</evidence>
<dbReference type="PANTHER" id="PTHR12979">
    <property type="entry name" value="CCR4-NOT TRANSCRIPTION COMPLEX SUBUNIT 10"/>
    <property type="match status" value="1"/>
</dbReference>
<reference evidence="3 4" key="1">
    <citation type="submission" date="2024-02" db="EMBL/GenBank/DDBJ databases">
        <authorList>
            <person name="Chen Y."/>
            <person name="Shah S."/>
            <person name="Dougan E. K."/>
            <person name="Thang M."/>
            <person name="Chan C."/>
        </authorList>
    </citation>
    <scope>NUCLEOTIDE SEQUENCE [LARGE SCALE GENOMIC DNA]</scope>
</reference>
<protein>
    <submittedName>
        <fullName evidence="3">CCR4-NOT transcription complex subunit 10</fullName>
    </submittedName>
</protein>
<dbReference type="InterPro" id="IPR011990">
    <property type="entry name" value="TPR-like_helical_dom_sf"/>
</dbReference>
<comment type="similarity">
    <text evidence="1">Belongs to the CNOT10 family.</text>
</comment>
<keyword evidence="4" id="KW-1185">Reference proteome</keyword>
<evidence type="ECO:0000256" key="2">
    <source>
        <dbReference type="SAM" id="MobiDB-lite"/>
    </source>
</evidence>
<dbReference type="Proteomes" id="UP001642464">
    <property type="component" value="Unassembled WGS sequence"/>
</dbReference>
<dbReference type="Gene3D" id="1.25.40.10">
    <property type="entry name" value="Tetratricopeptide repeat domain"/>
    <property type="match status" value="2"/>
</dbReference>
<evidence type="ECO:0000313" key="3">
    <source>
        <dbReference type="EMBL" id="CAK9098643.1"/>
    </source>
</evidence>
<proteinExistence type="inferred from homology"/>
<dbReference type="SMART" id="SM00028">
    <property type="entry name" value="TPR"/>
    <property type="match status" value="2"/>
</dbReference>
<dbReference type="EMBL" id="CAXAMM010041318">
    <property type="protein sequence ID" value="CAK9098643.1"/>
    <property type="molecule type" value="Genomic_DNA"/>
</dbReference>
<dbReference type="SUPFAM" id="SSF48452">
    <property type="entry name" value="TPR-like"/>
    <property type="match status" value="1"/>
</dbReference>
<feature type="region of interest" description="Disordered" evidence="2">
    <location>
        <begin position="98"/>
        <end position="154"/>
    </location>
</feature>
<feature type="compositionally biased region" description="Polar residues" evidence="2">
    <location>
        <begin position="271"/>
        <end position="284"/>
    </location>
</feature>
<accession>A0ABP0RDI0</accession>
<evidence type="ECO:0000313" key="4">
    <source>
        <dbReference type="Proteomes" id="UP001642464"/>
    </source>
</evidence>